<evidence type="ECO:0000313" key="1">
    <source>
        <dbReference type="EMBL" id="MBC8757514.1"/>
    </source>
</evidence>
<name>A0ABR7QG08_9FLAO</name>
<proteinExistence type="predicted"/>
<organism evidence="1 2">
    <name type="scientific">Kordia aestuariivivens</name>
    <dbReference type="NCBI Taxonomy" id="2759037"/>
    <lineage>
        <taxon>Bacteria</taxon>
        <taxon>Pseudomonadati</taxon>
        <taxon>Bacteroidota</taxon>
        <taxon>Flavobacteriia</taxon>
        <taxon>Flavobacteriales</taxon>
        <taxon>Flavobacteriaceae</taxon>
        <taxon>Kordia</taxon>
    </lineage>
</organism>
<sequence length="65" mass="7118">MKKQNLKNLALNKKSIAIISDNVKGGVGSFSDLLRCHLDPIETPLEPIPLPNSDYSVCLCDSFLC</sequence>
<evidence type="ECO:0000313" key="2">
    <source>
        <dbReference type="Proteomes" id="UP000619238"/>
    </source>
</evidence>
<dbReference type="RefSeq" id="WP_187564557.1">
    <property type="nucleotide sequence ID" value="NZ_JACGWS010000021.1"/>
</dbReference>
<dbReference type="EMBL" id="JACGWS010000021">
    <property type="protein sequence ID" value="MBC8757514.1"/>
    <property type="molecule type" value="Genomic_DNA"/>
</dbReference>
<accession>A0ABR7QG08</accession>
<reference evidence="1 2" key="1">
    <citation type="submission" date="2020-07" db="EMBL/GenBank/DDBJ databases">
        <title>Description of Kordia aestuariivivens sp. nov., isolated from a tidal flat.</title>
        <authorList>
            <person name="Park S."/>
            <person name="Yoon J.-H."/>
        </authorList>
    </citation>
    <scope>NUCLEOTIDE SEQUENCE [LARGE SCALE GENOMIC DNA]</scope>
    <source>
        <strain evidence="1 2">YSTF-M3</strain>
    </source>
</reference>
<protein>
    <submittedName>
        <fullName evidence="1">Uncharacterized protein</fullName>
    </submittedName>
</protein>
<comment type="caution">
    <text evidence="1">The sequence shown here is derived from an EMBL/GenBank/DDBJ whole genome shotgun (WGS) entry which is preliminary data.</text>
</comment>
<gene>
    <name evidence="1" type="ORF">H2O64_22785</name>
</gene>
<dbReference type="Proteomes" id="UP000619238">
    <property type="component" value="Unassembled WGS sequence"/>
</dbReference>
<keyword evidence="2" id="KW-1185">Reference proteome</keyword>